<accession>A0A4Y4CZH1</accession>
<dbReference type="Proteomes" id="UP000315730">
    <property type="component" value="Unassembled WGS sequence"/>
</dbReference>
<evidence type="ECO:0000256" key="1">
    <source>
        <dbReference type="SAM" id="MobiDB-lite"/>
    </source>
</evidence>
<dbReference type="EMBL" id="BJNW01000003">
    <property type="protein sequence ID" value="GEC98335.1"/>
    <property type="molecule type" value="Genomic_DNA"/>
</dbReference>
<name>A0A4Y4CZH1_KOCVA</name>
<reference evidence="2 3" key="1">
    <citation type="submission" date="2019-06" db="EMBL/GenBank/DDBJ databases">
        <title>Whole genome shotgun sequence of Kocuria varians NBRC 15358.</title>
        <authorList>
            <person name="Hosoyama A."/>
            <person name="Uohara A."/>
            <person name="Ohji S."/>
            <person name="Ichikawa N."/>
        </authorList>
    </citation>
    <scope>NUCLEOTIDE SEQUENCE [LARGE SCALE GENOMIC DNA]</scope>
    <source>
        <strain evidence="2 3">NBRC 15358</strain>
    </source>
</reference>
<sequence length="272" mass="30396">MSEPWQRDPDRPAVTERSFAALCRSSPWLWDTLRFSLHWVPGPQDRAAQPVRAWLRRPSDLRVETLHGARLYTSTSLERSRDDFYVADTPRSWLLHPALVTPVYDDDALVTRRPEAAYGDPVFGGGRWQAILDPVELVGPALVPPYLPEQRPAALRSLTAGAFARRRVWCATVEPTVRYRPTTPGHPLAPGPTRIAVDVATGVCVHSHVLEGPYAGQGHRLVVEAVDEYQLDDLFTREAFDLTDVSRHVPWPVGGSVSPPAAQPPKRRCRRA</sequence>
<evidence type="ECO:0000313" key="2">
    <source>
        <dbReference type="EMBL" id="GEC98335.1"/>
    </source>
</evidence>
<dbReference type="AlphaFoldDB" id="A0A4Y4CZH1"/>
<protein>
    <submittedName>
        <fullName evidence="2">Uncharacterized protein</fullName>
    </submittedName>
</protein>
<feature type="region of interest" description="Disordered" evidence="1">
    <location>
        <begin position="251"/>
        <end position="272"/>
    </location>
</feature>
<proteinExistence type="predicted"/>
<gene>
    <name evidence="2" type="ORF">KVA01_04900</name>
</gene>
<comment type="caution">
    <text evidence="2">The sequence shown here is derived from an EMBL/GenBank/DDBJ whole genome shotgun (WGS) entry which is preliminary data.</text>
</comment>
<feature type="compositionally biased region" description="Low complexity" evidence="1">
    <location>
        <begin position="251"/>
        <end position="260"/>
    </location>
</feature>
<keyword evidence="3" id="KW-1185">Reference proteome</keyword>
<dbReference type="RefSeq" id="WP_141268801.1">
    <property type="nucleotide sequence ID" value="NZ_BJNW01000003.1"/>
</dbReference>
<dbReference type="OrthoDB" id="4453940at2"/>
<organism evidence="2 3">
    <name type="scientific">Kocuria varians</name>
    <name type="common">Micrococcus varians</name>
    <dbReference type="NCBI Taxonomy" id="1272"/>
    <lineage>
        <taxon>Bacteria</taxon>
        <taxon>Bacillati</taxon>
        <taxon>Actinomycetota</taxon>
        <taxon>Actinomycetes</taxon>
        <taxon>Micrococcales</taxon>
        <taxon>Micrococcaceae</taxon>
        <taxon>Kocuria</taxon>
    </lineage>
</organism>
<evidence type="ECO:0000313" key="3">
    <source>
        <dbReference type="Proteomes" id="UP000315730"/>
    </source>
</evidence>